<dbReference type="GO" id="GO:0005829">
    <property type="term" value="C:cytosol"/>
    <property type="evidence" value="ECO:0007669"/>
    <property type="project" value="TreeGrafter"/>
</dbReference>
<dbReference type="FunFam" id="3.30.70.250:FF:000001">
    <property type="entry name" value="Malonyl CoA-acyl carrier protein transacylase"/>
    <property type="match status" value="1"/>
</dbReference>
<keyword evidence="1 4" id="KW-0808">Transferase</keyword>
<name>A0A430AYS2_9ENTE</name>
<feature type="active site" evidence="5">
    <location>
        <position position="199"/>
    </location>
</feature>
<evidence type="ECO:0000256" key="1">
    <source>
        <dbReference type="ARBA" id="ARBA00022679"/>
    </source>
</evidence>
<accession>A0A430AYS2</accession>
<dbReference type="OrthoDB" id="9805460at2"/>
<keyword evidence="2 4" id="KW-0012">Acyltransferase</keyword>
<sequence length="315" mass="34264">MKIGFVFSGQGAQYLGMGKEFYENSDTFKNRIDQASDILGVDLAHIMFEEEEKLNLTEYTQPIILAISVAISEMVKSKLAFKPSVCAGLSLGEYTALVESGSLSFEKAVALVNKRGKLMQEAVPAGVGAMTAVMGAERDVVEKACLEASKVSGVYPANYNMPGQIVIGGFKEGVEEATKLLKEAGVKRLIPLKVSGPFHTPLLEEASIKLNLLLKEVSFEEMSIPVITNVTGKEISSQADIIDTLTKQVMSPVYFEDCIKTMIDSGVELIIEIGPGKTLSSFIKKIDKTMTTKHVEDTKTMEKLIAFFQKDEGGL</sequence>
<dbReference type="SUPFAM" id="SSF55048">
    <property type="entry name" value="Probable ACP-binding domain of malonyl-CoA ACP transacylase"/>
    <property type="match status" value="1"/>
</dbReference>
<evidence type="ECO:0000313" key="8">
    <source>
        <dbReference type="Proteomes" id="UP000288028"/>
    </source>
</evidence>
<dbReference type="Gene3D" id="3.30.70.250">
    <property type="entry name" value="Malonyl-CoA ACP transacylase, ACP-binding"/>
    <property type="match status" value="1"/>
</dbReference>
<comment type="catalytic activity">
    <reaction evidence="3 4">
        <text>holo-[ACP] + malonyl-CoA = malonyl-[ACP] + CoA</text>
        <dbReference type="Rhea" id="RHEA:41792"/>
        <dbReference type="Rhea" id="RHEA-COMP:9623"/>
        <dbReference type="Rhea" id="RHEA-COMP:9685"/>
        <dbReference type="ChEBI" id="CHEBI:57287"/>
        <dbReference type="ChEBI" id="CHEBI:57384"/>
        <dbReference type="ChEBI" id="CHEBI:64479"/>
        <dbReference type="ChEBI" id="CHEBI:78449"/>
        <dbReference type="EC" id="2.3.1.39"/>
    </reaction>
</comment>
<evidence type="ECO:0000256" key="3">
    <source>
        <dbReference type="ARBA" id="ARBA00048462"/>
    </source>
</evidence>
<dbReference type="RefSeq" id="WP_126794873.1">
    <property type="nucleotide sequence ID" value="NZ_CP060720.1"/>
</dbReference>
<dbReference type="AlphaFoldDB" id="A0A430AYS2"/>
<dbReference type="GO" id="GO:0006633">
    <property type="term" value="P:fatty acid biosynthetic process"/>
    <property type="evidence" value="ECO:0007669"/>
    <property type="project" value="TreeGrafter"/>
</dbReference>
<dbReference type="PANTHER" id="PTHR42681:SF1">
    <property type="entry name" value="MALONYL-COA-ACYL CARRIER PROTEIN TRANSACYLASE, MITOCHONDRIAL"/>
    <property type="match status" value="1"/>
</dbReference>
<dbReference type="InterPro" id="IPR016035">
    <property type="entry name" value="Acyl_Trfase/lysoPLipase"/>
</dbReference>
<keyword evidence="8" id="KW-1185">Reference proteome</keyword>
<dbReference type="GeneID" id="95580959"/>
<evidence type="ECO:0000256" key="2">
    <source>
        <dbReference type="ARBA" id="ARBA00023315"/>
    </source>
</evidence>
<dbReference type="EMBL" id="NGKB01000009">
    <property type="protein sequence ID" value="RSU13211.1"/>
    <property type="molecule type" value="Genomic_DNA"/>
</dbReference>
<dbReference type="InterPro" id="IPR004410">
    <property type="entry name" value="Malonyl_CoA-ACP_transAc_FabD"/>
</dbReference>
<dbReference type="InterPro" id="IPR050858">
    <property type="entry name" value="Mal-CoA-ACP_Trans/PKS_FabD"/>
</dbReference>
<dbReference type="SUPFAM" id="SSF52151">
    <property type="entry name" value="FabD/lysophospholipase-like"/>
    <property type="match status" value="1"/>
</dbReference>
<evidence type="ECO:0000259" key="6">
    <source>
        <dbReference type="SMART" id="SM00827"/>
    </source>
</evidence>
<feature type="active site" evidence="5">
    <location>
        <position position="90"/>
    </location>
</feature>
<feature type="domain" description="Malonyl-CoA:ACP transacylase (MAT)" evidence="6">
    <location>
        <begin position="6"/>
        <end position="312"/>
    </location>
</feature>
<dbReference type="EC" id="2.3.1.39" evidence="4"/>
<dbReference type="GO" id="GO:0004314">
    <property type="term" value="F:[acyl-carrier-protein] S-malonyltransferase activity"/>
    <property type="evidence" value="ECO:0007669"/>
    <property type="project" value="UniProtKB-EC"/>
</dbReference>
<proteinExistence type="inferred from homology"/>
<evidence type="ECO:0000256" key="5">
    <source>
        <dbReference type="PIRSR" id="PIRSR000446-1"/>
    </source>
</evidence>
<dbReference type="Proteomes" id="UP000288028">
    <property type="component" value="Unassembled WGS sequence"/>
</dbReference>
<dbReference type="InterPro" id="IPR014043">
    <property type="entry name" value="Acyl_transferase_dom"/>
</dbReference>
<dbReference type="Pfam" id="PF00698">
    <property type="entry name" value="Acyl_transf_1"/>
    <property type="match status" value="1"/>
</dbReference>
<dbReference type="PANTHER" id="PTHR42681">
    <property type="entry name" value="MALONYL-COA-ACYL CARRIER PROTEIN TRANSACYLASE, MITOCHONDRIAL"/>
    <property type="match status" value="1"/>
</dbReference>
<evidence type="ECO:0000256" key="4">
    <source>
        <dbReference type="PIRNR" id="PIRNR000446"/>
    </source>
</evidence>
<dbReference type="Gene3D" id="3.40.366.10">
    <property type="entry name" value="Malonyl-Coenzyme A Acyl Carrier Protein, domain 2"/>
    <property type="match status" value="1"/>
</dbReference>
<comment type="caution">
    <text evidence="7">The sequence shown here is derived from an EMBL/GenBank/DDBJ whole genome shotgun (WGS) entry which is preliminary data.</text>
</comment>
<protein>
    <recommendedName>
        <fullName evidence="4">Malonyl CoA-acyl carrier protein transacylase</fullName>
        <ecNumber evidence="4">2.3.1.39</ecNumber>
    </recommendedName>
</protein>
<dbReference type="InterPro" id="IPR016036">
    <property type="entry name" value="Malonyl_transacylase_ACP-bd"/>
</dbReference>
<gene>
    <name evidence="7" type="ORF">CBF28_10130</name>
</gene>
<comment type="similarity">
    <text evidence="4">Belongs to the fabD family.</text>
</comment>
<organism evidence="7 8">
    <name type="scientific">Vagococcus carniphilus</name>
    <dbReference type="NCBI Taxonomy" id="218144"/>
    <lineage>
        <taxon>Bacteria</taxon>
        <taxon>Bacillati</taxon>
        <taxon>Bacillota</taxon>
        <taxon>Bacilli</taxon>
        <taxon>Lactobacillales</taxon>
        <taxon>Enterococcaceae</taxon>
        <taxon>Vagococcus</taxon>
    </lineage>
</organism>
<dbReference type="PIRSF" id="PIRSF000446">
    <property type="entry name" value="Mct"/>
    <property type="match status" value="1"/>
</dbReference>
<dbReference type="NCBIfam" id="TIGR00128">
    <property type="entry name" value="fabD"/>
    <property type="match status" value="1"/>
</dbReference>
<dbReference type="InterPro" id="IPR001227">
    <property type="entry name" value="Ac_transferase_dom_sf"/>
</dbReference>
<evidence type="ECO:0000313" key="7">
    <source>
        <dbReference type="EMBL" id="RSU13211.1"/>
    </source>
</evidence>
<reference evidence="7 8" key="1">
    <citation type="submission" date="2017-05" db="EMBL/GenBank/DDBJ databases">
        <title>Vagococcus spp. assemblies.</title>
        <authorList>
            <person name="Gulvik C.A."/>
        </authorList>
    </citation>
    <scope>NUCLEOTIDE SEQUENCE [LARGE SCALE GENOMIC DNA]</scope>
    <source>
        <strain evidence="7 8">SS1714</strain>
    </source>
</reference>
<dbReference type="SMART" id="SM00827">
    <property type="entry name" value="PKS_AT"/>
    <property type="match status" value="1"/>
</dbReference>
<dbReference type="InterPro" id="IPR024925">
    <property type="entry name" value="Malonyl_CoA-ACP_transAc"/>
</dbReference>